<evidence type="ECO:0000256" key="1">
    <source>
        <dbReference type="SAM" id="Phobius"/>
    </source>
</evidence>
<sequence>MHLHVSSIVSGLAIGTLTIKFWFVVIIHMHQTIDHRILHGGCISIEIALKFLLPVSNWLNACMAIERVMAVIKGIHFNKNKSKFIARWTLRLLPSVILGSMIPKSNIFSVYFITLS</sequence>
<name>A0A818UW48_9BILA</name>
<feature type="transmembrane region" description="Helical" evidence="1">
    <location>
        <begin position="6"/>
        <end position="27"/>
    </location>
</feature>
<evidence type="ECO:0000313" key="2">
    <source>
        <dbReference type="EMBL" id="CAF3698453.1"/>
    </source>
</evidence>
<feature type="transmembrane region" description="Helical" evidence="1">
    <location>
        <begin position="88"/>
        <end position="113"/>
    </location>
</feature>
<keyword evidence="1" id="KW-0472">Membrane</keyword>
<protein>
    <submittedName>
        <fullName evidence="2">Uncharacterized protein</fullName>
    </submittedName>
</protein>
<gene>
    <name evidence="2" type="ORF">KIK155_LOCUS26485</name>
</gene>
<keyword evidence="1" id="KW-1133">Transmembrane helix</keyword>
<comment type="caution">
    <text evidence="2">The sequence shown here is derived from an EMBL/GenBank/DDBJ whole genome shotgun (WGS) entry which is preliminary data.</text>
</comment>
<dbReference type="AlphaFoldDB" id="A0A818UW48"/>
<accession>A0A818UW48</accession>
<reference evidence="2" key="1">
    <citation type="submission" date="2021-02" db="EMBL/GenBank/DDBJ databases">
        <authorList>
            <person name="Nowell W R."/>
        </authorList>
    </citation>
    <scope>NUCLEOTIDE SEQUENCE</scope>
</reference>
<proteinExistence type="predicted"/>
<keyword evidence="1" id="KW-0812">Transmembrane</keyword>
<organism evidence="2 3">
    <name type="scientific">Rotaria socialis</name>
    <dbReference type="NCBI Taxonomy" id="392032"/>
    <lineage>
        <taxon>Eukaryota</taxon>
        <taxon>Metazoa</taxon>
        <taxon>Spiralia</taxon>
        <taxon>Gnathifera</taxon>
        <taxon>Rotifera</taxon>
        <taxon>Eurotatoria</taxon>
        <taxon>Bdelloidea</taxon>
        <taxon>Philodinida</taxon>
        <taxon>Philodinidae</taxon>
        <taxon>Rotaria</taxon>
    </lineage>
</organism>
<dbReference type="Proteomes" id="UP000663865">
    <property type="component" value="Unassembled WGS sequence"/>
</dbReference>
<dbReference type="EMBL" id="CAJNYV010004819">
    <property type="protein sequence ID" value="CAF3698453.1"/>
    <property type="molecule type" value="Genomic_DNA"/>
</dbReference>
<evidence type="ECO:0000313" key="3">
    <source>
        <dbReference type="Proteomes" id="UP000663865"/>
    </source>
</evidence>